<protein>
    <submittedName>
        <fullName evidence="1">Uncharacterized protein</fullName>
    </submittedName>
</protein>
<dbReference type="AlphaFoldDB" id="A0A291IMV3"/>
<dbReference type="EMBL" id="LUUL01000068">
    <property type="protein sequence ID" value="OAI26885.1"/>
    <property type="molecule type" value="Genomic_DNA"/>
</dbReference>
<reference evidence="1 2" key="1">
    <citation type="submission" date="2016-03" db="EMBL/GenBank/DDBJ databases">
        <authorList>
            <person name="Heylen K."/>
            <person name="De Vos P."/>
            <person name="Vekeman B."/>
        </authorList>
    </citation>
    <scope>NUCLEOTIDE SEQUENCE [LARGE SCALE GENOMIC DNA]</scope>
    <source>
        <strain evidence="1 2">R-49807</strain>
    </source>
</reference>
<dbReference type="Pfam" id="PF11390">
    <property type="entry name" value="FdsD"/>
    <property type="match status" value="1"/>
</dbReference>
<keyword evidence="2" id="KW-1185">Reference proteome</keyword>
<gene>
    <name evidence="1" type="ORF">A1356_10765</name>
</gene>
<name>A0A291IMV3_9GAMM</name>
<evidence type="ECO:0000313" key="2">
    <source>
        <dbReference type="Proteomes" id="UP000077734"/>
    </source>
</evidence>
<evidence type="ECO:0000313" key="1">
    <source>
        <dbReference type="EMBL" id="OAI26885.1"/>
    </source>
</evidence>
<dbReference type="InterPro" id="IPR021074">
    <property type="entry name" value="Formate_DH_dsu"/>
</dbReference>
<comment type="caution">
    <text evidence="1">The sequence shown here is derived from an EMBL/GenBank/DDBJ whole genome shotgun (WGS) entry which is preliminary data.</text>
</comment>
<accession>A0A291IMV3</accession>
<sequence length="87" mass="9599">MRHDLYEILISAPAASKGLEQLLNNLNDVGRFYEAYPEEEAVQEVMAHIKAFIAPSLRRQIVAHLQQGGIGMKGIVQLAVDRLAEAA</sequence>
<proteinExistence type="predicted"/>
<dbReference type="KEGG" id="mko:MKLM6_3307"/>
<dbReference type="RefSeq" id="WP_064026745.1">
    <property type="nucleotide sequence ID" value="NZ_CP023669.1"/>
</dbReference>
<dbReference type="Proteomes" id="UP000077734">
    <property type="component" value="Unassembled WGS sequence"/>
</dbReference>
<organism evidence="1 2">
    <name type="scientific">Methylomonas koyamae</name>
    <dbReference type="NCBI Taxonomy" id="702114"/>
    <lineage>
        <taxon>Bacteria</taxon>
        <taxon>Pseudomonadati</taxon>
        <taxon>Pseudomonadota</taxon>
        <taxon>Gammaproteobacteria</taxon>
        <taxon>Methylococcales</taxon>
        <taxon>Methylococcaceae</taxon>
        <taxon>Methylomonas</taxon>
    </lineage>
</organism>